<sequence length="153" mass="17127">MRRLILWLNNLAKLRLIYNNKYETLSTNNTSSFKAGSWKIGKTSKGNKLSRSNRELTYLNGLEKSITLVARLPSRRGLSELVKEIPRWATSHVGISNQGETLNAQNTTTMLGNRESTKQTTGAEAPQGEANFEQESERTQTHGRQPMGPPLNV</sequence>
<evidence type="ECO:0000256" key="1">
    <source>
        <dbReference type="SAM" id="MobiDB-lite"/>
    </source>
</evidence>
<reference evidence="2" key="2">
    <citation type="submission" date="2021-03" db="UniProtKB">
        <authorList>
            <consortium name="EnsemblPlants"/>
        </authorList>
    </citation>
    <scope>IDENTIFICATION</scope>
</reference>
<proteinExistence type="predicted"/>
<accession>A0A803P5J7</accession>
<dbReference type="Gramene" id="evm.model.03.1512">
    <property type="protein sequence ID" value="cds.evm.model.03.1512"/>
    <property type="gene ID" value="evm.TU.03.1512"/>
</dbReference>
<dbReference type="EMBL" id="UZAU01000316">
    <property type="status" value="NOT_ANNOTATED_CDS"/>
    <property type="molecule type" value="Genomic_DNA"/>
</dbReference>
<dbReference type="Proteomes" id="UP000596661">
    <property type="component" value="Chromosome 3"/>
</dbReference>
<organism evidence="2 3">
    <name type="scientific">Cannabis sativa</name>
    <name type="common">Hemp</name>
    <name type="synonym">Marijuana</name>
    <dbReference type="NCBI Taxonomy" id="3483"/>
    <lineage>
        <taxon>Eukaryota</taxon>
        <taxon>Viridiplantae</taxon>
        <taxon>Streptophyta</taxon>
        <taxon>Embryophyta</taxon>
        <taxon>Tracheophyta</taxon>
        <taxon>Spermatophyta</taxon>
        <taxon>Magnoliopsida</taxon>
        <taxon>eudicotyledons</taxon>
        <taxon>Gunneridae</taxon>
        <taxon>Pentapetalae</taxon>
        <taxon>rosids</taxon>
        <taxon>fabids</taxon>
        <taxon>Rosales</taxon>
        <taxon>Cannabaceae</taxon>
        <taxon>Cannabis</taxon>
    </lineage>
</organism>
<protein>
    <submittedName>
        <fullName evidence="2">Uncharacterized protein</fullName>
    </submittedName>
</protein>
<feature type="region of interest" description="Disordered" evidence="1">
    <location>
        <begin position="113"/>
        <end position="153"/>
    </location>
</feature>
<dbReference type="AlphaFoldDB" id="A0A803P5J7"/>
<reference evidence="2" key="1">
    <citation type="submission" date="2018-11" db="EMBL/GenBank/DDBJ databases">
        <authorList>
            <person name="Grassa J C."/>
        </authorList>
    </citation>
    <scope>NUCLEOTIDE SEQUENCE [LARGE SCALE GENOMIC DNA]</scope>
</reference>
<keyword evidence="3" id="KW-1185">Reference proteome</keyword>
<evidence type="ECO:0000313" key="3">
    <source>
        <dbReference type="Proteomes" id="UP000596661"/>
    </source>
</evidence>
<name>A0A803P5J7_CANSA</name>
<dbReference type="EnsemblPlants" id="evm.model.03.1512">
    <property type="protein sequence ID" value="cds.evm.model.03.1512"/>
    <property type="gene ID" value="evm.TU.03.1512"/>
</dbReference>
<evidence type="ECO:0000313" key="2">
    <source>
        <dbReference type="EnsemblPlants" id="cds.evm.model.03.1512"/>
    </source>
</evidence>